<dbReference type="AlphaFoldDB" id="A0A9K3P8Q5"/>
<sequence>MLLQNGTGNASPITSSVPSSSSLLSPNASAVYGIALEYENDRKEHVAVDDDASPISIVYALPSNSLPPSHHKGIVLLLHGCTHSAFKFFSPSQNCTKCVGLSEELQISRWVLEQGYIALAVTSYDWKSGCWGDVNDTRRIRKALHEFIHTTHPELFKGNNTQPKIIAVGASSGGAMAGRLLAAGMVDAALVMVMGLPQKLLEKLLENQRDPTATMKHLYLAPMVKDKGTAKTCRSNYQFLSQHIQKHPTTKLQVMLDETSCVPLPVTTEYLWSRVPGMTKEAAQILVDTLVEAQHLDPTTKLLILDPTRSLWRDVITAKNQNIPTSLLHTENWNQKNPVPIIPSQTQLLWERFDLTPGRSPLAKAFHRAWAFHEYCSESLAPAFQVFEQRQ</sequence>
<accession>A0A9K3P8Q5</accession>
<proteinExistence type="predicted"/>
<feature type="compositionally biased region" description="Polar residues" evidence="1">
    <location>
        <begin position="1"/>
        <end position="14"/>
    </location>
</feature>
<protein>
    <submittedName>
        <fullName evidence="2">Uncharacterized protein</fullName>
    </submittedName>
</protein>
<feature type="region of interest" description="Disordered" evidence="1">
    <location>
        <begin position="1"/>
        <end position="24"/>
    </location>
</feature>
<organism evidence="2 4">
    <name type="scientific">Nitzschia inconspicua</name>
    <dbReference type="NCBI Taxonomy" id="303405"/>
    <lineage>
        <taxon>Eukaryota</taxon>
        <taxon>Sar</taxon>
        <taxon>Stramenopiles</taxon>
        <taxon>Ochrophyta</taxon>
        <taxon>Bacillariophyta</taxon>
        <taxon>Bacillariophyceae</taxon>
        <taxon>Bacillariophycidae</taxon>
        <taxon>Bacillariales</taxon>
        <taxon>Bacillariaceae</taxon>
        <taxon>Nitzschia</taxon>
    </lineage>
</organism>
<dbReference type="PANTHER" id="PTHR35128">
    <property type="entry name" value="SECRETION-REGULATING GUANINE NUCLEOTIDE EXCHANGE FACTOR"/>
    <property type="match status" value="1"/>
</dbReference>
<feature type="compositionally biased region" description="Low complexity" evidence="1">
    <location>
        <begin position="15"/>
        <end position="24"/>
    </location>
</feature>
<dbReference type="PANTHER" id="PTHR35128:SF1">
    <property type="entry name" value="SECRETION-REGULATING GUANINE NUCLEOTIDE EXCHANGE FACTOR"/>
    <property type="match status" value="1"/>
</dbReference>
<name>A0A9K3P8Q5_9STRA</name>
<reference evidence="2" key="1">
    <citation type="journal article" date="2021" name="Sci. Rep.">
        <title>Diploid genomic architecture of Nitzschia inconspicua, an elite biomass production diatom.</title>
        <authorList>
            <person name="Oliver A."/>
            <person name="Podell S."/>
            <person name="Pinowska A."/>
            <person name="Traller J.C."/>
            <person name="Smith S.R."/>
            <person name="McClure R."/>
            <person name="Beliaev A."/>
            <person name="Bohutskyi P."/>
            <person name="Hill E.A."/>
            <person name="Rabines A."/>
            <person name="Zheng H."/>
            <person name="Allen L.Z."/>
            <person name="Kuo A."/>
            <person name="Grigoriev I.V."/>
            <person name="Allen A.E."/>
            <person name="Hazlebeck D."/>
            <person name="Allen E.E."/>
        </authorList>
    </citation>
    <scope>NUCLEOTIDE SEQUENCE</scope>
    <source>
        <strain evidence="2">Hildebrandi</strain>
    </source>
</reference>
<dbReference type="EMBL" id="JAGRRH010000059">
    <property type="protein sequence ID" value="KAG7338322.1"/>
    <property type="molecule type" value="Genomic_DNA"/>
</dbReference>
<comment type="caution">
    <text evidence="2">The sequence shown here is derived from an EMBL/GenBank/DDBJ whole genome shotgun (WGS) entry which is preliminary data.</text>
</comment>
<gene>
    <name evidence="2" type="ORF">IV203_004720</name>
    <name evidence="3" type="ORF">IV203_028631</name>
</gene>
<dbReference type="EMBL" id="JAGRRH010000007">
    <property type="protein sequence ID" value="KAG7365961.1"/>
    <property type="molecule type" value="Genomic_DNA"/>
</dbReference>
<evidence type="ECO:0000313" key="3">
    <source>
        <dbReference type="EMBL" id="KAG7365961.1"/>
    </source>
</evidence>
<keyword evidence="4" id="KW-1185">Reference proteome</keyword>
<dbReference type="OrthoDB" id="46672at2759"/>
<evidence type="ECO:0000256" key="1">
    <source>
        <dbReference type="SAM" id="MobiDB-lite"/>
    </source>
</evidence>
<evidence type="ECO:0000313" key="4">
    <source>
        <dbReference type="Proteomes" id="UP000693970"/>
    </source>
</evidence>
<evidence type="ECO:0000313" key="2">
    <source>
        <dbReference type="EMBL" id="KAG7338322.1"/>
    </source>
</evidence>
<reference evidence="2" key="2">
    <citation type="submission" date="2021-04" db="EMBL/GenBank/DDBJ databases">
        <authorList>
            <person name="Podell S."/>
        </authorList>
    </citation>
    <scope>NUCLEOTIDE SEQUENCE</scope>
    <source>
        <strain evidence="2">Hildebrandi</strain>
    </source>
</reference>
<dbReference type="Proteomes" id="UP000693970">
    <property type="component" value="Unassembled WGS sequence"/>
</dbReference>